<name>A0ACB9SDA0_9MYRT</name>
<reference evidence="2" key="1">
    <citation type="journal article" date="2023" name="Front. Plant Sci.">
        <title>Chromosomal-level genome assembly of Melastoma candidum provides insights into trichome evolution.</title>
        <authorList>
            <person name="Zhong Y."/>
            <person name="Wu W."/>
            <person name="Sun C."/>
            <person name="Zou P."/>
            <person name="Liu Y."/>
            <person name="Dai S."/>
            <person name="Zhou R."/>
        </authorList>
    </citation>
    <scope>NUCLEOTIDE SEQUENCE [LARGE SCALE GENOMIC DNA]</scope>
</reference>
<accession>A0ACB9SDA0</accession>
<evidence type="ECO:0000313" key="2">
    <source>
        <dbReference type="Proteomes" id="UP001057402"/>
    </source>
</evidence>
<proteinExistence type="predicted"/>
<dbReference type="Proteomes" id="UP001057402">
    <property type="component" value="Chromosome 1"/>
</dbReference>
<protein>
    <submittedName>
        <fullName evidence="1">Uncharacterized protein</fullName>
    </submittedName>
</protein>
<comment type="caution">
    <text evidence="1">The sequence shown here is derived from an EMBL/GenBank/DDBJ whole genome shotgun (WGS) entry which is preliminary data.</text>
</comment>
<sequence length="213" mass="24171">MFFIGIRVEYSSEDELEGMQLTEDGFGVPAIPEEELFPRIPFIDHKFRQARQPMFMQNQPMFPPPIVTDTVIADHPHLVDSSLPNSLAALNEEALQNATFDASGLYEHEQSSVPEFAMRGATPIEPAHVWVDHGFMSREITTESIFLQQGQANTLSRIADTPRFESPYDPRYELMSLPCNPHIRLHPAIHHGTLNKAKMEAHRSTPRERQPTA</sequence>
<evidence type="ECO:0000313" key="1">
    <source>
        <dbReference type="EMBL" id="KAI4389217.1"/>
    </source>
</evidence>
<organism evidence="1 2">
    <name type="scientific">Melastoma candidum</name>
    <dbReference type="NCBI Taxonomy" id="119954"/>
    <lineage>
        <taxon>Eukaryota</taxon>
        <taxon>Viridiplantae</taxon>
        <taxon>Streptophyta</taxon>
        <taxon>Embryophyta</taxon>
        <taxon>Tracheophyta</taxon>
        <taxon>Spermatophyta</taxon>
        <taxon>Magnoliopsida</taxon>
        <taxon>eudicotyledons</taxon>
        <taxon>Gunneridae</taxon>
        <taxon>Pentapetalae</taxon>
        <taxon>rosids</taxon>
        <taxon>malvids</taxon>
        <taxon>Myrtales</taxon>
        <taxon>Melastomataceae</taxon>
        <taxon>Melastomatoideae</taxon>
        <taxon>Melastomateae</taxon>
        <taxon>Melastoma</taxon>
    </lineage>
</organism>
<gene>
    <name evidence="1" type="ORF">MLD38_001465</name>
</gene>
<keyword evidence="2" id="KW-1185">Reference proteome</keyword>
<dbReference type="EMBL" id="CM042880">
    <property type="protein sequence ID" value="KAI4389217.1"/>
    <property type="molecule type" value="Genomic_DNA"/>
</dbReference>